<evidence type="ECO:0000256" key="1">
    <source>
        <dbReference type="ARBA" id="ARBA00004651"/>
    </source>
</evidence>
<evidence type="ECO:0000256" key="7">
    <source>
        <dbReference type="ARBA" id="ARBA00023251"/>
    </source>
</evidence>
<dbReference type="KEGG" id="sfiy:F0344_34965"/>
<protein>
    <submittedName>
        <fullName evidence="11">MFS transporter</fullName>
    </submittedName>
</protein>
<dbReference type="InterPro" id="IPR011701">
    <property type="entry name" value="MFS"/>
</dbReference>
<comment type="subcellular location">
    <subcellularLocation>
        <location evidence="1">Cell membrane</location>
        <topology evidence="1">Multi-pass membrane protein</topology>
    </subcellularLocation>
</comment>
<dbReference type="PRINTS" id="PR01036">
    <property type="entry name" value="TCRTETB"/>
</dbReference>
<keyword evidence="5 9" id="KW-1133">Transmembrane helix</keyword>
<feature type="transmembrane region" description="Helical" evidence="9">
    <location>
        <begin position="304"/>
        <end position="324"/>
    </location>
</feature>
<dbReference type="EMBL" id="CP045703">
    <property type="protein sequence ID" value="QNE79654.1"/>
    <property type="molecule type" value="Genomic_DNA"/>
</dbReference>
<organism evidence="11 12">
    <name type="scientific">Streptomyces finlayi</name>
    <dbReference type="NCBI Taxonomy" id="67296"/>
    <lineage>
        <taxon>Bacteria</taxon>
        <taxon>Bacillati</taxon>
        <taxon>Actinomycetota</taxon>
        <taxon>Actinomycetes</taxon>
        <taxon>Kitasatosporales</taxon>
        <taxon>Streptomycetaceae</taxon>
        <taxon>Streptomyces</taxon>
    </lineage>
</organism>
<feature type="transmembrane region" description="Helical" evidence="9">
    <location>
        <begin position="336"/>
        <end position="355"/>
    </location>
</feature>
<keyword evidence="11" id="KW-0614">Plasmid</keyword>
<dbReference type="Gene3D" id="1.20.1720.10">
    <property type="entry name" value="Multidrug resistance protein D"/>
    <property type="match status" value="1"/>
</dbReference>
<evidence type="ECO:0000256" key="2">
    <source>
        <dbReference type="ARBA" id="ARBA00022448"/>
    </source>
</evidence>
<evidence type="ECO:0000313" key="12">
    <source>
        <dbReference type="Proteomes" id="UP000515307"/>
    </source>
</evidence>
<evidence type="ECO:0000256" key="8">
    <source>
        <dbReference type="SAM" id="MobiDB-lite"/>
    </source>
</evidence>
<geneLocation type="plasmid" evidence="11 12">
    <name>unnamed1</name>
</geneLocation>
<dbReference type="PANTHER" id="PTHR42718">
    <property type="entry name" value="MAJOR FACILITATOR SUPERFAMILY MULTIDRUG TRANSPORTER MFSC"/>
    <property type="match status" value="1"/>
</dbReference>
<dbReference type="InterPro" id="IPR020846">
    <property type="entry name" value="MFS_dom"/>
</dbReference>
<feature type="transmembrane region" description="Helical" evidence="9">
    <location>
        <begin position="263"/>
        <end position="284"/>
    </location>
</feature>
<evidence type="ECO:0000256" key="5">
    <source>
        <dbReference type="ARBA" id="ARBA00022989"/>
    </source>
</evidence>
<dbReference type="Pfam" id="PF07690">
    <property type="entry name" value="MFS_1"/>
    <property type="match status" value="1"/>
</dbReference>
<feature type="transmembrane region" description="Helical" evidence="9">
    <location>
        <begin position="200"/>
        <end position="221"/>
    </location>
</feature>
<gene>
    <name evidence="11" type="ORF">F0344_34965</name>
</gene>
<feature type="domain" description="Major facilitator superfamily (MFS) profile" evidence="10">
    <location>
        <begin position="18"/>
        <end position="499"/>
    </location>
</feature>
<feature type="transmembrane region" description="Helical" evidence="9">
    <location>
        <begin position="408"/>
        <end position="426"/>
    </location>
</feature>
<evidence type="ECO:0000313" key="11">
    <source>
        <dbReference type="EMBL" id="QNE79654.1"/>
    </source>
</evidence>
<sequence>MTVTGVAPPSAGRRQWWALVVLALPTFMAAMDITALFLALPHISADLHTSNTQELWITDVYGFLIAGFLVTMGTLGDRVGRRRVLLVGATAFGILSVVAAYSTSPEMLIVVRALLGIAGATIMPSTLAFIMTMFQNPKQMSAAIGVWATSMLAGIAIGPAIGGLLLGAFWWGSVFLVAVPVMAVLLIAGPKLLPDIKNPMAGKLDLLSVLLSLLTILPVIYGLKETVSHGWSPVPVVVFVLGLACGVAFVMRQRRLENPLLDLSLFAIRTVSGGLVLGLLFAMIQGGMGLLITQFLQIVGGYSALETALWLLIPSGVMIVGIQLTTPISQKVRPGVILMTGLVIASIGMFLLTQVEVVGGTTMLIIGSSIIYLGGSPIGVLVNQVVMGAAPPERMGSAASLQSTGGELGVALGIATMGTIATGFYTNSLTLPDDVPAEAADGARESIASAAAEAGQQPPEVAGDILTAAQSAFTTALNSTAAICTLAFLALAVLAYATIRHIPALAPPPAPPTDDTAADADEKADAST</sequence>
<keyword evidence="7" id="KW-0046">Antibiotic resistance</keyword>
<dbReference type="AlphaFoldDB" id="A0A7G7BWD9"/>
<feature type="transmembrane region" description="Helical" evidence="9">
    <location>
        <begin position="142"/>
        <end position="162"/>
    </location>
</feature>
<dbReference type="GO" id="GO:0005886">
    <property type="term" value="C:plasma membrane"/>
    <property type="evidence" value="ECO:0007669"/>
    <property type="project" value="UniProtKB-SubCell"/>
</dbReference>
<dbReference type="GO" id="GO:0022857">
    <property type="term" value="F:transmembrane transporter activity"/>
    <property type="evidence" value="ECO:0007669"/>
    <property type="project" value="InterPro"/>
</dbReference>
<feature type="transmembrane region" description="Helical" evidence="9">
    <location>
        <begin position="84"/>
        <end position="103"/>
    </location>
</feature>
<reference evidence="12" key="1">
    <citation type="submission" date="2019-10" db="EMBL/GenBank/DDBJ databases">
        <title>Antimicrobial potential of Antarctic Bacteria.</title>
        <authorList>
            <person name="Benaud N."/>
            <person name="Edwards R.J."/>
            <person name="Ferrari B.C."/>
        </authorList>
    </citation>
    <scope>NUCLEOTIDE SEQUENCE [LARGE SCALE GENOMIC DNA]</scope>
    <source>
        <strain evidence="12">NBSH44</strain>
        <plasmid evidence="12">unnamed1</plasmid>
    </source>
</reference>
<keyword evidence="4 9" id="KW-0812">Transmembrane</keyword>
<feature type="region of interest" description="Disordered" evidence="8">
    <location>
        <begin position="505"/>
        <end position="528"/>
    </location>
</feature>
<evidence type="ECO:0000256" key="4">
    <source>
        <dbReference type="ARBA" id="ARBA00022692"/>
    </source>
</evidence>
<accession>A0A7G7BWD9</accession>
<dbReference type="GO" id="GO:0046677">
    <property type="term" value="P:response to antibiotic"/>
    <property type="evidence" value="ECO:0007669"/>
    <property type="project" value="UniProtKB-KW"/>
</dbReference>
<keyword evidence="2" id="KW-0813">Transport</keyword>
<proteinExistence type="predicted"/>
<keyword evidence="12" id="KW-1185">Reference proteome</keyword>
<dbReference type="PANTHER" id="PTHR42718:SF47">
    <property type="entry name" value="METHYL VIOLOGEN RESISTANCE PROTEIN SMVA"/>
    <property type="match status" value="1"/>
</dbReference>
<dbReference type="Gene3D" id="1.20.1250.20">
    <property type="entry name" value="MFS general substrate transporter like domains"/>
    <property type="match status" value="1"/>
</dbReference>
<dbReference type="SUPFAM" id="SSF103473">
    <property type="entry name" value="MFS general substrate transporter"/>
    <property type="match status" value="1"/>
</dbReference>
<feature type="transmembrane region" description="Helical" evidence="9">
    <location>
        <begin position="168"/>
        <end position="188"/>
    </location>
</feature>
<dbReference type="Proteomes" id="UP000515307">
    <property type="component" value="Plasmid unnamed1"/>
</dbReference>
<evidence type="ECO:0000256" key="9">
    <source>
        <dbReference type="SAM" id="Phobius"/>
    </source>
</evidence>
<feature type="transmembrane region" description="Helical" evidence="9">
    <location>
        <begin position="109"/>
        <end position="130"/>
    </location>
</feature>
<feature type="transmembrane region" description="Helical" evidence="9">
    <location>
        <begin position="16"/>
        <end position="40"/>
    </location>
</feature>
<keyword evidence="6 9" id="KW-0472">Membrane</keyword>
<feature type="transmembrane region" description="Helical" evidence="9">
    <location>
        <begin position="480"/>
        <end position="499"/>
    </location>
</feature>
<keyword evidence="3" id="KW-1003">Cell membrane</keyword>
<dbReference type="RefSeq" id="WP_185303141.1">
    <property type="nucleotide sequence ID" value="NZ_CP045703.1"/>
</dbReference>
<evidence type="ECO:0000259" key="10">
    <source>
        <dbReference type="PROSITE" id="PS50850"/>
    </source>
</evidence>
<feature type="transmembrane region" description="Helical" evidence="9">
    <location>
        <begin position="361"/>
        <end position="387"/>
    </location>
</feature>
<dbReference type="PROSITE" id="PS50850">
    <property type="entry name" value="MFS"/>
    <property type="match status" value="1"/>
</dbReference>
<name>A0A7G7BWD9_9ACTN</name>
<evidence type="ECO:0000256" key="3">
    <source>
        <dbReference type="ARBA" id="ARBA00022475"/>
    </source>
</evidence>
<feature type="transmembrane region" description="Helical" evidence="9">
    <location>
        <begin position="60"/>
        <end position="77"/>
    </location>
</feature>
<dbReference type="CDD" id="cd17321">
    <property type="entry name" value="MFS_MMR_MDR_like"/>
    <property type="match status" value="1"/>
</dbReference>
<dbReference type="InterPro" id="IPR036259">
    <property type="entry name" value="MFS_trans_sf"/>
</dbReference>
<feature type="transmembrane region" description="Helical" evidence="9">
    <location>
        <begin position="233"/>
        <end position="251"/>
    </location>
</feature>
<evidence type="ECO:0000256" key="6">
    <source>
        <dbReference type="ARBA" id="ARBA00023136"/>
    </source>
</evidence>